<proteinExistence type="predicted"/>
<evidence type="ECO:0000313" key="2">
    <source>
        <dbReference type="Proteomes" id="UP000228906"/>
    </source>
</evidence>
<dbReference type="GO" id="GO:0005737">
    <property type="term" value="C:cytoplasm"/>
    <property type="evidence" value="ECO:0007669"/>
    <property type="project" value="TreeGrafter"/>
</dbReference>
<dbReference type="EMBL" id="PFAV01000023">
    <property type="protein sequence ID" value="PIR91626.1"/>
    <property type="molecule type" value="Genomic_DNA"/>
</dbReference>
<protein>
    <recommendedName>
        <fullName evidence="3">Amidohydrolase-related domain-containing protein</fullName>
    </recommendedName>
</protein>
<dbReference type="PANTHER" id="PTHR43668">
    <property type="entry name" value="ALLANTOINASE"/>
    <property type="match status" value="1"/>
</dbReference>
<dbReference type="GO" id="GO:0006145">
    <property type="term" value="P:purine nucleobase catabolic process"/>
    <property type="evidence" value="ECO:0007669"/>
    <property type="project" value="TreeGrafter"/>
</dbReference>
<dbReference type="Gene3D" id="3.20.20.140">
    <property type="entry name" value="Metal-dependent hydrolases"/>
    <property type="match status" value="1"/>
</dbReference>
<comment type="caution">
    <text evidence="1">The sequence shown here is derived from an EMBL/GenBank/DDBJ whole genome shotgun (WGS) entry which is preliminary data.</text>
</comment>
<accession>A0A2H0UXP6</accession>
<sequence length="280" mass="31016">MKLSYPIIDLHTHLRSDIAKHTKIAKESGIDLVVYMANSQLPLDSLKRVKQSLAAKRYCQALPVAAITKNLAGKELVDIDKIRPWVAGFSDDGEYLADLKLLAAILKKGVLVMAHCSPEYEVGVKKLYLETEFIKRYLAVLEKTGGKLHIQHISQKSSVDLIRQAKKHGLKFTCETCPHYFTYTAADLDVKVNPPLGLAEDVVAIKQGLIDGTIDAIASDYAPQPRLVGIAGFRSFLPLCYGLVLQGVLSENQLKEKLFLNPKKIIESGDSKIKFKFING</sequence>
<dbReference type="PANTHER" id="PTHR43668:SF2">
    <property type="entry name" value="ALLANTOINASE"/>
    <property type="match status" value="1"/>
</dbReference>
<dbReference type="Proteomes" id="UP000228906">
    <property type="component" value="Unassembled WGS sequence"/>
</dbReference>
<dbReference type="SUPFAM" id="SSF51556">
    <property type="entry name" value="Metallo-dependent hydrolases"/>
    <property type="match status" value="1"/>
</dbReference>
<dbReference type="GO" id="GO:0004038">
    <property type="term" value="F:allantoinase activity"/>
    <property type="evidence" value="ECO:0007669"/>
    <property type="project" value="TreeGrafter"/>
</dbReference>
<name>A0A2H0UXP6_9BACT</name>
<dbReference type="InterPro" id="IPR032466">
    <property type="entry name" value="Metal_Hydrolase"/>
</dbReference>
<reference evidence="2" key="1">
    <citation type="submission" date="2017-09" db="EMBL/GenBank/DDBJ databases">
        <title>Depth-based differentiation of microbial function through sediment-hosted aquifers and enrichment of novel symbionts in the deep terrestrial subsurface.</title>
        <authorList>
            <person name="Probst A.J."/>
            <person name="Ladd B."/>
            <person name="Jarett J.K."/>
            <person name="Geller-Mcgrath D.E."/>
            <person name="Sieber C.M.K."/>
            <person name="Emerson J.B."/>
            <person name="Anantharaman K."/>
            <person name="Thomas B.C."/>
            <person name="Malmstrom R."/>
            <person name="Stieglmeier M."/>
            <person name="Klingl A."/>
            <person name="Woyke T."/>
            <person name="Ryan C.M."/>
            <person name="Banfield J.F."/>
        </authorList>
    </citation>
    <scope>NUCLEOTIDE SEQUENCE [LARGE SCALE GENOMIC DNA]</scope>
</reference>
<dbReference type="AlphaFoldDB" id="A0A2H0UXP6"/>
<evidence type="ECO:0000313" key="1">
    <source>
        <dbReference type="EMBL" id="PIR91626.1"/>
    </source>
</evidence>
<dbReference type="InterPro" id="IPR050138">
    <property type="entry name" value="DHOase/Allantoinase_Hydrolase"/>
</dbReference>
<gene>
    <name evidence="1" type="ORF">COU03_01425</name>
</gene>
<organism evidence="1 2">
    <name type="scientific">bacterium (Candidatus Gribaldobacteria) CG10_big_fil_rev_8_21_14_0_10_41_12</name>
    <dbReference type="NCBI Taxonomy" id="2014277"/>
    <lineage>
        <taxon>Bacteria</taxon>
        <taxon>Candidatus Gribaldobacteria</taxon>
    </lineage>
</organism>
<evidence type="ECO:0008006" key="3">
    <source>
        <dbReference type="Google" id="ProtNLM"/>
    </source>
</evidence>